<sequence>MITDAVAARLDGVGAVAQAQDLYAGSGTDFYERLVGPDRAEIREVLALARAAAGPVLDVAAGSGRLTIPLVRAGKRVTAIDISDDMLAHLRRALPDDSRLECVVADMRDFTLESRYGLVVLGATSITLLDRTDRSRLYASVRRHLAPAGVFALTVAGGSAAESLASDRELEITVPGPLGEESYVFAQQIEAAGSVRLVNWVRVADIVAGATVPVLTSRLHVLDHETLARELVEAGFTEPTVSPVRTHPGAEILLLTTGRVGSGEAGGRR</sequence>
<proteinExistence type="predicted"/>
<dbReference type="NCBIfam" id="NF041820">
    <property type="entry name" value="daptide_MTase"/>
    <property type="match status" value="1"/>
</dbReference>
<reference evidence="4" key="1">
    <citation type="submission" date="2019-09" db="EMBL/GenBank/DDBJ databases">
        <title>Whole genome sequencing of Microbacterium maritypicum.</title>
        <authorList>
            <person name="Lenchi N."/>
        </authorList>
    </citation>
    <scope>NUCLEOTIDE SEQUENCE [LARGE SCALE GENOMIC DNA]</scope>
    <source>
        <strain evidence="4">G1</strain>
    </source>
</reference>
<feature type="domain" description="Methyltransferase" evidence="2">
    <location>
        <begin position="56"/>
        <end position="149"/>
    </location>
</feature>
<keyword evidence="1" id="KW-0808">Transferase</keyword>
<dbReference type="Gene3D" id="3.40.50.150">
    <property type="entry name" value="Vaccinia Virus protein VP39"/>
    <property type="match status" value="1"/>
</dbReference>
<name>A0ABQ6VBJ7_9MICO</name>
<accession>A0ABQ6VBJ7</accession>
<dbReference type="InterPro" id="IPR029063">
    <property type="entry name" value="SAM-dependent_MTases_sf"/>
</dbReference>
<dbReference type="CDD" id="cd02440">
    <property type="entry name" value="AdoMet_MTases"/>
    <property type="match status" value="1"/>
</dbReference>
<evidence type="ECO:0000259" key="2">
    <source>
        <dbReference type="Pfam" id="PF13649"/>
    </source>
</evidence>
<dbReference type="InterPro" id="IPR049690">
    <property type="entry name" value="Daptide_MTase"/>
</dbReference>
<dbReference type="InterPro" id="IPR041698">
    <property type="entry name" value="Methyltransf_25"/>
</dbReference>
<organism evidence="3 4">
    <name type="scientific">Microbacterium algeriense</name>
    <dbReference type="NCBI Taxonomy" id="2615184"/>
    <lineage>
        <taxon>Bacteria</taxon>
        <taxon>Bacillati</taxon>
        <taxon>Actinomycetota</taxon>
        <taxon>Actinomycetes</taxon>
        <taxon>Micrococcales</taxon>
        <taxon>Microbacteriaceae</taxon>
        <taxon>Microbacterium</taxon>
    </lineage>
</organism>
<gene>
    <name evidence="3" type="ORF">F6A08_05390</name>
</gene>
<protein>
    <submittedName>
        <fullName evidence="3">Class I SAM-dependent methyltransferase</fullName>
    </submittedName>
</protein>
<dbReference type="SUPFAM" id="SSF53335">
    <property type="entry name" value="S-adenosyl-L-methionine-dependent methyltransferases"/>
    <property type="match status" value="1"/>
</dbReference>
<dbReference type="PANTHER" id="PTHR43861">
    <property type="entry name" value="TRANS-ACONITATE 2-METHYLTRANSFERASE-RELATED"/>
    <property type="match status" value="1"/>
</dbReference>
<dbReference type="GO" id="GO:0032259">
    <property type="term" value="P:methylation"/>
    <property type="evidence" value="ECO:0007669"/>
    <property type="project" value="UniProtKB-KW"/>
</dbReference>
<evidence type="ECO:0000313" key="3">
    <source>
        <dbReference type="EMBL" id="KAB1867707.1"/>
    </source>
</evidence>
<keyword evidence="3" id="KW-0489">Methyltransferase</keyword>
<dbReference type="GO" id="GO:0008168">
    <property type="term" value="F:methyltransferase activity"/>
    <property type="evidence" value="ECO:0007669"/>
    <property type="project" value="UniProtKB-KW"/>
</dbReference>
<dbReference type="EMBL" id="WAAO01000001">
    <property type="protein sequence ID" value="KAB1867707.1"/>
    <property type="molecule type" value="Genomic_DNA"/>
</dbReference>
<comment type="caution">
    <text evidence="3">The sequence shown here is derived from an EMBL/GenBank/DDBJ whole genome shotgun (WGS) entry which is preliminary data.</text>
</comment>
<evidence type="ECO:0000256" key="1">
    <source>
        <dbReference type="ARBA" id="ARBA00022679"/>
    </source>
</evidence>
<dbReference type="Proteomes" id="UP000478836">
    <property type="component" value="Unassembled WGS sequence"/>
</dbReference>
<dbReference type="Pfam" id="PF13649">
    <property type="entry name" value="Methyltransf_25"/>
    <property type="match status" value="1"/>
</dbReference>
<keyword evidence="4" id="KW-1185">Reference proteome</keyword>
<evidence type="ECO:0000313" key="4">
    <source>
        <dbReference type="Proteomes" id="UP000478836"/>
    </source>
</evidence>